<reference evidence="2" key="3">
    <citation type="journal article" date="2020" name="Int. J. Syst. Evol. Microbiol.">
        <title>Reclassification of Francisella noatunensis subsp. orientalis Ottem et al. 2009 as Francisella orientalis sp. nov., Francisella noatunensis subsp. chilensis subsp. nov. and emended description of Francisella noatunensis.</title>
        <authorList>
            <person name="Ramirez-Paredes J.G."/>
            <person name="Larsson P."/>
            <person name="Thompson K.D."/>
            <person name="Penman D.J."/>
            <person name="Busse H.J."/>
            <person name="Ohrman C."/>
            <person name="Sjodin A."/>
            <person name="Soto E."/>
            <person name="Richards R.H."/>
            <person name="Adams A."/>
            <person name="Colquhoun D.J."/>
        </authorList>
    </citation>
    <scope>NUCLEOTIDE SEQUENCE</scope>
    <source>
        <strain evidence="2">LADL-07285A</strain>
    </source>
</reference>
<dbReference type="Proteomes" id="UP000774689">
    <property type="component" value="Unassembled WGS sequence"/>
</dbReference>
<organism evidence="2 4">
    <name type="scientific">Francisella orientalis</name>
    <dbReference type="NCBI Taxonomy" id="299583"/>
    <lineage>
        <taxon>Bacteria</taxon>
        <taxon>Pseudomonadati</taxon>
        <taxon>Pseudomonadota</taxon>
        <taxon>Gammaproteobacteria</taxon>
        <taxon>Thiotrichales</taxon>
        <taxon>Francisellaceae</taxon>
        <taxon>Francisella</taxon>
    </lineage>
</organism>
<evidence type="ECO:0000313" key="2">
    <source>
        <dbReference type="EMBL" id="NIY56602.1"/>
    </source>
</evidence>
<evidence type="ECO:0000313" key="3">
    <source>
        <dbReference type="Proteomes" id="UP000035930"/>
    </source>
</evidence>
<reference evidence="3" key="1">
    <citation type="submission" date="2015-02" db="EMBL/GenBank/DDBJ databases">
        <title>Complete genome sequence of Francisella noatunensis subsp. orientalis FNO190 isolated from farm-raised Nile tilapia in Brazil.</title>
        <authorList>
            <person name="Figueiredo H.C.P."/>
            <person name="Leal C.A.G."/>
            <person name="Pereira F.L."/>
            <person name="Soares S.C."/>
            <person name="Goncalves L.A."/>
            <person name="Dorella F.A."/>
            <person name="Carvalho A.F."/>
            <person name="Azevedo V.A.C."/>
        </authorList>
    </citation>
    <scope>NUCLEOTIDE SEQUENCE [LARGE SCALE GENOMIC DNA]</scope>
    <source>
        <strain evidence="3">FNO190</strain>
    </source>
</reference>
<evidence type="ECO:0000313" key="1">
    <source>
        <dbReference type="EMBL" id="AKN89128.1"/>
    </source>
</evidence>
<dbReference type="Proteomes" id="UP000035930">
    <property type="component" value="Chromosome"/>
</dbReference>
<dbReference type="EMBL" id="QPQM01000011">
    <property type="protein sequence ID" value="NIY56602.1"/>
    <property type="molecule type" value="Genomic_DNA"/>
</dbReference>
<dbReference type="RefSeq" id="WP_014714819.1">
    <property type="nucleotide sequence ID" value="NZ_CP011923.2"/>
</dbReference>
<evidence type="ECO:0000313" key="4">
    <source>
        <dbReference type="Proteomes" id="UP000774689"/>
    </source>
</evidence>
<keyword evidence="3" id="KW-1185">Reference proteome</keyword>
<name>A0AAP7KJC9_9GAMM</name>
<protein>
    <submittedName>
        <fullName evidence="1">dTDP-glucose 4,6-dehydratase</fullName>
    </submittedName>
</protein>
<proteinExistence type="predicted"/>
<dbReference type="EMBL" id="CP011923">
    <property type="protein sequence ID" value="AKN89128.1"/>
    <property type="molecule type" value="Genomic_DNA"/>
</dbReference>
<accession>A0AAP7KJC9</accession>
<dbReference type="AlphaFoldDB" id="A0AAP7KJC9"/>
<sequence length="194" mass="22918">MTKKKLNFCFKGSRDYIHGTDIFNELKNCFNDSLNYENTMLDLSFHGIAKKKLDIVEDNATDAKVVVKFYDTNDDKKTYYLVENKDDIVCRYDYAENKIVELSKIDLDLGKINLNKDTSYSLIENIVALNKSLLENMFKEAFGKWYFTRLQLKKIPLNYYLIRLEFKSNFNFKLTKTEIFLDNESLGFIYFSLV</sequence>
<reference evidence="1" key="2">
    <citation type="submission" date="2017-08" db="EMBL/GenBank/DDBJ databases">
        <title>Complete Genome Sequence of Francisella noatunensis subsp. orientalis strain FNO190.</title>
        <authorList>
            <person name="Pereira F.L."/>
            <person name="Goncalves L.A."/>
            <person name="Guilherme T.C."/>
            <person name="Soares S.C."/>
            <person name="Dorella F.A."/>
            <person name="Carvalho A.F."/>
            <person name="Leibowitz M.P."/>
            <person name="Leal C.A.G."/>
            <person name="Azevedo V.A.C."/>
            <person name="Figueiredo H.C.P."/>
        </authorList>
    </citation>
    <scope>NUCLEOTIDE SEQUENCE</scope>
    <source>
        <strain evidence="1">FNO190</strain>
    </source>
</reference>
<gene>
    <name evidence="2" type="ORF">CHQ83_04560</name>
    <name evidence="1" type="ORF">FNO190_1499</name>
</gene>
<dbReference type="GeneID" id="45433594"/>